<protein>
    <submittedName>
        <fullName evidence="3">NAD-binding protein</fullName>
    </submittedName>
</protein>
<dbReference type="Gene3D" id="1.10.287.70">
    <property type="match status" value="1"/>
</dbReference>
<feature type="transmembrane region" description="Helical" evidence="1">
    <location>
        <begin position="238"/>
        <end position="258"/>
    </location>
</feature>
<dbReference type="SUPFAM" id="SSF51735">
    <property type="entry name" value="NAD(P)-binding Rossmann-fold domains"/>
    <property type="match status" value="2"/>
</dbReference>
<dbReference type="RefSeq" id="WP_368007628.1">
    <property type="nucleotide sequence ID" value="NZ_JAMXFF010000027.1"/>
</dbReference>
<dbReference type="Proteomes" id="UP001525890">
    <property type="component" value="Unassembled WGS sequence"/>
</dbReference>
<dbReference type="InterPro" id="IPR036291">
    <property type="entry name" value="NAD(P)-bd_dom_sf"/>
</dbReference>
<keyword evidence="1" id="KW-0812">Transmembrane</keyword>
<dbReference type="PANTHER" id="PTHR43833:SF11">
    <property type="entry name" value="VOLTAGE-GATED POTASSIUM CHANNEL KCH"/>
    <property type="match status" value="1"/>
</dbReference>
<comment type="caution">
    <text evidence="3">The sequence shown here is derived from an EMBL/GenBank/DDBJ whole genome shotgun (WGS) entry which is preliminary data.</text>
</comment>
<keyword evidence="1" id="KW-0472">Membrane</keyword>
<keyword evidence="1" id="KW-1133">Transmembrane helix</keyword>
<dbReference type="InterPro" id="IPR050721">
    <property type="entry name" value="Trk_Ktr_HKT_K-transport"/>
</dbReference>
<feature type="domain" description="RCK N-terminal" evidence="2">
    <location>
        <begin position="2"/>
        <end position="114"/>
    </location>
</feature>
<evidence type="ECO:0000313" key="4">
    <source>
        <dbReference type="Proteomes" id="UP001525890"/>
    </source>
</evidence>
<dbReference type="InterPro" id="IPR003148">
    <property type="entry name" value="RCK_N"/>
</dbReference>
<evidence type="ECO:0000256" key="1">
    <source>
        <dbReference type="SAM" id="Phobius"/>
    </source>
</evidence>
<keyword evidence="4" id="KW-1185">Reference proteome</keyword>
<feature type="domain" description="RCK N-terminal" evidence="2">
    <location>
        <begin position="335"/>
        <end position="454"/>
    </location>
</feature>
<evidence type="ECO:0000259" key="2">
    <source>
        <dbReference type="PROSITE" id="PS51201"/>
    </source>
</evidence>
<dbReference type="EMBL" id="JAMXFF010000027">
    <property type="protein sequence ID" value="MCT7968086.1"/>
    <property type="molecule type" value="Genomic_DNA"/>
</dbReference>
<dbReference type="SUPFAM" id="SSF81324">
    <property type="entry name" value="Voltage-gated potassium channels"/>
    <property type="match status" value="1"/>
</dbReference>
<accession>A0ABT2MW10</accession>
<proteinExistence type="predicted"/>
<organism evidence="3 4">
    <name type="scientific">Laspinema palackyanum D2a</name>
    <dbReference type="NCBI Taxonomy" id="2953684"/>
    <lineage>
        <taxon>Bacteria</taxon>
        <taxon>Bacillati</taxon>
        <taxon>Cyanobacteriota</taxon>
        <taxon>Cyanophyceae</taxon>
        <taxon>Oscillatoriophycideae</taxon>
        <taxon>Oscillatoriales</taxon>
        <taxon>Laspinemataceae</taxon>
        <taxon>Laspinema</taxon>
        <taxon>Laspinema palackyanum</taxon>
    </lineage>
</organism>
<dbReference type="PROSITE" id="PS51201">
    <property type="entry name" value="RCK_N"/>
    <property type="match status" value="2"/>
</dbReference>
<dbReference type="Gene3D" id="3.40.50.720">
    <property type="entry name" value="NAD(P)-binding Rossmann-like Domain"/>
    <property type="match status" value="2"/>
</dbReference>
<name>A0ABT2MW10_9CYAN</name>
<gene>
    <name evidence="3" type="ORF">NG799_17375</name>
</gene>
<feature type="transmembrane region" description="Helical" evidence="1">
    <location>
        <begin position="294"/>
        <end position="314"/>
    </location>
</feature>
<reference evidence="3 4" key="1">
    <citation type="journal article" date="2022" name="Front. Microbiol.">
        <title>High genomic differentiation and limited gene flow indicate recent cryptic speciation within the genus Laspinema (cyanobacteria).</title>
        <authorList>
            <person name="Stanojkovic A."/>
            <person name="Skoupy S."/>
            <person name="Skaloud P."/>
            <person name="Dvorak P."/>
        </authorList>
    </citation>
    <scope>NUCLEOTIDE SEQUENCE [LARGE SCALE GENOMIC DNA]</scope>
    <source>
        <strain evidence="3 4">D2a</strain>
    </source>
</reference>
<sequence>MKPRIIVCCLGSTGYQIFGLLRQQGASVVGVGERPIPGEDTGIIVGDPRSAATLLAAGIRDADAIAIASDDDAVNLAILMQARLLNPQIRIITRLFNGSLGDRLDRTLPHHTSMSVSTLAAPIFAFAAMGSRAIGQLTLFNETWPIHEEYIDERHPWNGRKLADLWEDQRRMLIYYLPQHPHIDLVSAVLAGKTLEVGDRLIVATQLNKRHNRRSWGRKFQESLGNWRRFQQQNQATTLALLALLLTILTATFTYTFVNTDTSFVDSLYFSVGMITGAGGNEAVAEQSPLPLKLFTALMMLVGAGAVGICYALLNDFILGSRFRQLWDTPQIPQRHHYIVCGLGDIGIKAIEQLHTNGYDVVVIDRDPNCRFLSTAQGLKIPIIQADATLPASLKAANIEKAEAVLAVTSNDMTNLEIALTAKGVVPQLPVVVRSEDPRFALMVQQVFDFERVLNPTEMAAPAFAAAAIGGRILGNGMTAGSLWVAIATLITPAHPFYHQTVKESAMKADFVPLYIQTQDATIHGWELLETSLDVGDVLYLTIPGNKLELLWRTTPSKLISSSSS</sequence>
<evidence type="ECO:0000313" key="3">
    <source>
        <dbReference type="EMBL" id="MCT7968086.1"/>
    </source>
</evidence>
<dbReference type="PANTHER" id="PTHR43833">
    <property type="entry name" value="POTASSIUM CHANNEL PROTEIN 2-RELATED-RELATED"/>
    <property type="match status" value="1"/>
</dbReference>
<dbReference type="Pfam" id="PF02254">
    <property type="entry name" value="TrkA_N"/>
    <property type="match status" value="2"/>
</dbReference>